<reference evidence="1 2" key="1">
    <citation type="submission" date="2016-09" db="EMBL/GenBank/DDBJ databases">
        <title>Draft genome sequence of the soil isolate, Lysinibacillus fusiformis M5, a potential hypoxanthine producer.</title>
        <authorList>
            <person name="Gallegos-Monterrosa R."/>
            <person name="Maroti G."/>
            <person name="Balint B."/>
            <person name="Kovacs A.T."/>
        </authorList>
    </citation>
    <scope>NUCLEOTIDE SEQUENCE [LARGE SCALE GENOMIC DNA]</scope>
    <source>
        <strain evidence="1 2">M5</strain>
    </source>
</reference>
<comment type="caution">
    <text evidence="1">The sequence shown here is derived from an EMBL/GenBank/DDBJ whole genome shotgun (WGS) entry which is preliminary data.</text>
</comment>
<gene>
    <name evidence="1" type="ORF">BG258_15075</name>
</gene>
<dbReference type="AlphaFoldDB" id="A0A1E4R9K0"/>
<proteinExistence type="predicted"/>
<name>A0A1E4R9K0_9BACI</name>
<dbReference type="EMBL" id="MECQ01000001">
    <property type="protein sequence ID" value="ODV57134.1"/>
    <property type="molecule type" value="Genomic_DNA"/>
</dbReference>
<evidence type="ECO:0000313" key="1">
    <source>
        <dbReference type="EMBL" id="ODV57134.1"/>
    </source>
</evidence>
<sequence length="64" mass="7240">MAIIKDRSFSASKTSMEFKIVETDSVSSTINISFHCGNNHLGYTFFVLRSDLMMLQYVNSKKLG</sequence>
<accession>A0A1E4R9K0</accession>
<organism evidence="1 2">
    <name type="scientific">Lysinibacillus fusiformis</name>
    <dbReference type="NCBI Taxonomy" id="28031"/>
    <lineage>
        <taxon>Bacteria</taxon>
        <taxon>Bacillati</taxon>
        <taxon>Bacillota</taxon>
        <taxon>Bacilli</taxon>
        <taxon>Bacillales</taxon>
        <taxon>Bacillaceae</taxon>
        <taxon>Lysinibacillus</taxon>
    </lineage>
</organism>
<protein>
    <submittedName>
        <fullName evidence="1">Uncharacterized protein</fullName>
    </submittedName>
</protein>
<dbReference type="Proteomes" id="UP000094784">
    <property type="component" value="Unassembled WGS sequence"/>
</dbReference>
<evidence type="ECO:0000313" key="2">
    <source>
        <dbReference type="Proteomes" id="UP000094784"/>
    </source>
</evidence>